<dbReference type="GO" id="GO:0006874">
    <property type="term" value="P:intracellular calcium ion homeostasis"/>
    <property type="evidence" value="ECO:0007669"/>
    <property type="project" value="TreeGrafter"/>
</dbReference>
<evidence type="ECO:0000256" key="6">
    <source>
        <dbReference type="ARBA" id="ARBA00023065"/>
    </source>
</evidence>
<dbReference type="Gene3D" id="1.20.1420.30">
    <property type="entry name" value="NCX, central ion-binding region"/>
    <property type="match status" value="1"/>
</dbReference>
<feature type="transmembrane region" description="Helical" evidence="8">
    <location>
        <begin position="85"/>
        <end position="114"/>
    </location>
</feature>
<dbReference type="PANTHER" id="PTHR31503:SF20">
    <property type="entry name" value="CA(2+)_H(+) EXCHANGER, PUTATIVE (EUROFUNG)-RELATED"/>
    <property type="match status" value="1"/>
</dbReference>
<keyword evidence="5 8" id="KW-1133">Transmembrane helix</keyword>
<comment type="subcellular location">
    <subcellularLocation>
        <location evidence="1">Endomembrane system</location>
        <topology evidence="1">Multi-pass membrane protein</topology>
    </subcellularLocation>
</comment>
<evidence type="ECO:0000256" key="4">
    <source>
        <dbReference type="ARBA" id="ARBA00022692"/>
    </source>
</evidence>
<gene>
    <name evidence="10" type="ORF">MMYC01_204377</name>
</gene>
<comment type="caution">
    <text evidence="10">The sequence shown here is derived from an EMBL/GenBank/DDBJ whole genome shotgun (WGS) entry which is preliminary data.</text>
</comment>
<dbReference type="GO" id="GO:0000329">
    <property type="term" value="C:fungal-type vacuole membrane"/>
    <property type="evidence" value="ECO:0007669"/>
    <property type="project" value="TreeGrafter"/>
</dbReference>
<feature type="transmembrane region" description="Helical" evidence="8">
    <location>
        <begin position="20"/>
        <end position="39"/>
    </location>
</feature>
<dbReference type="InterPro" id="IPR004837">
    <property type="entry name" value="NaCa_Exmemb"/>
</dbReference>
<evidence type="ECO:0000256" key="3">
    <source>
        <dbReference type="ARBA" id="ARBA00022448"/>
    </source>
</evidence>
<dbReference type="OrthoDB" id="1699231at2759"/>
<evidence type="ECO:0000259" key="9">
    <source>
        <dbReference type="Pfam" id="PF01699"/>
    </source>
</evidence>
<organism evidence="10 11">
    <name type="scientific">Madurella mycetomatis</name>
    <dbReference type="NCBI Taxonomy" id="100816"/>
    <lineage>
        <taxon>Eukaryota</taxon>
        <taxon>Fungi</taxon>
        <taxon>Dikarya</taxon>
        <taxon>Ascomycota</taxon>
        <taxon>Pezizomycotina</taxon>
        <taxon>Sordariomycetes</taxon>
        <taxon>Sordariomycetidae</taxon>
        <taxon>Sordariales</taxon>
        <taxon>Sordariales incertae sedis</taxon>
        <taxon>Madurella</taxon>
    </lineage>
</organism>
<keyword evidence="6" id="KW-0406">Ion transport</keyword>
<dbReference type="GO" id="GO:0012505">
    <property type="term" value="C:endomembrane system"/>
    <property type="evidence" value="ECO:0007669"/>
    <property type="project" value="UniProtKB-SubCell"/>
</dbReference>
<dbReference type="Pfam" id="PF01699">
    <property type="entry name" value="Na_Ca_ex"/>
    <property type="match status" value="1"/>
</dbReference>
<evidence type="ECO:0000256" key="1">
    <source>
        <dbReference type="ARBA" id="ARBA00004127"/>
    </source>
</evidence>
<dbReference type="VEuPathDB" id="FungiDB:MMYC01_204377"/>
<dbReference type="Proteomes" id="UP000078237">
    <property type="component" value="Unassembled WGS sequence"/>
</dbReference>
<evidence type="ECO:0000256" key="5">
    <source>
        <dbReference type="ARBA" id="ARBA00022989"/>
    </source>
</evidence>
<dbReference type="STRING" id="100816.A0A175W826"/>
<reference evidence="10 11" key="1">
    <citation type="journal article" date="2016" name="Genome Announc.">
        <title>Genome Sequence of Madurella mycetomatis mm55, Isolated from a Human Mycetoma Case in Sudan.</title>
        <authorList>
            <person name="Smit S."/>
            <person name="Derks M.F."/>
            <person name="Bervoets S."/>
            <person name="Fahal A."/>
            <person name="van Leeuwen W."/>
            <person name="van Belkum A."/>
            <person name="van de Sande W.W."/>
        </authorList>
    </citation>
    <scope>NUCLEOTIDE SEQUENCE [LARGE SCALE GENOMIC DNA]</scope>
    <source>
        <strain evidence="11">mm55</strain>
    </source>
</reference>
<comment type="similarity">
    <text evidence="2">Belongs to the Ca(2+):cation antiporter (CaCA) (TC 2.A.19) family.</text>
</comment>
<dbReference type="InterPro" id="IPR004713">
    <property type="entry name" value="CaH_exchang"/>
</dbReference>
<protein>
    <submittedName>
        <fullName evidence="10">Vacuolar calcium ion transporter</fullName>
    </submittedName>
</protein>
<dbReference type="PANTHER" id="PTHR31503">
    <property type="entry name" value="VACUOLAR CALCIUM ION TRANSPORTER"/>
    <property type="match status" value="1"/>
</dbReference>
<keyword evidence="3" id="KW-0813">Transport</keyword>
<accession>A0A175W826</accession>
<name>A0A175W826_9PEZI</name>
<sequence>MLGFATGDCPTDQRDIGNAVELMVAIISLAIAFCAEYMVNSVSALTAGHSAISAEFVWLILLPIVGNAAEHATAVTVAVKDKMDLVIGVVVGLSMQIALFVIPLLVAVLFVAMFPVNYFIADGKSHWLEGMLLICLDAPLLSMVRVFSQFPPLFFCSYAIGEKE</sequence>
<dbReference type="InterPro" id="IPR044880">
    <property type="entry name" value="NCX_ion-bd_dom_sf"/>
</dbReference>
<keyword evidence="7 8" id="KW-0472">Membrane</keyword>
<evidence type="ECO:0000256" key="2">
    <source>
        <dbReference type="ARBA" id="ARBA00008170"/>
    </source>
</evidence>
<dbReference type="GO" id="GO:0015369">
    <property type="term" value="F:calcium:proton antiporter activity"/>
    <property type="evidence" value="ECO:0007669"/>
    <property type="project" value="TreeGrafter"/>
</dbReference>
<evidence type="ECO:0000256" key="8">
    <source>
        <dbReference type="SAM" id="Phobius"/>
    </source>
</evidence>
<evidence type="ECO:0000313" key="11">
    <source>
        <dbReference type="Proteomes" id="UP000078237"/>
    </source>
</evidence>
<dbReference type="AlphaFoldDB" id="A0A175W826"/>
<evidence type="ECO:0000256" key="7">
    <source>
        <dbReference type="ARBA" id="ARBA00023136"/>
    </source>
</evidence>
<keyword evidence="4 8" id="KW-0812">Transmembrane</keyword>
<feature type="domain" description="Sodium/calcium exchanger membrane region" evidence="9">
    <location>
        <begin position="23"/>
        <end position="107"/>
    </location>
</feature>
<dbReference type="EMBL" id="LCTW02000077">
    <property type="protein sequence ID" value="KXX79797.1"/>
    <property type="molecule type" value="Genomic_DNA"/>
</dbReference>
<proteinExistence type="inferred from homology"/>
<evidence type="ECO:0000313" key="10">
    <source>
        <dbReference type="EMBL" id="KXX79797.1"/>
    </source>
</evidence>
<keyword evidence="11" id="KW-1185">Reference proteome</keyword>